<dbReference type="InterPro" id="IPR008977">
    <property type="entry name" value="PHM/PNGase_F_dom_sf"/>
</dbReference>
<dbReference type="SUPFAM" id="SSF49742">
    <property type="entry name" value="PHM/PNGase F"/>
    <property type="match status" value="2"/>
</dbReference>
<dbReference type="STRING" id="104663.SAMN04488121_10315"/>
<dbReference type="AlphaFoldDB" id="A0A1G7QDV9"/>
<protein>
    <recommendedName>
        <fullName evidence="4">Copper type II ascorbate-dependent monooxygenase, C-terminal domain</fullName>
    </recommendedName>
</protein>
<name>A0A1G7QDV9_CHIFI</name>
<dbReference type="OrthoDB" id="9786191at2"/>
<evidence type="ECO:0008006" key="4">
    <source>
        <dbReference type="Google" id="ProtNLM"/>
    </source>
</evidence>
<dbReference type="GO" id="GO:0005507">
    <property type="term" value="F:copper ion binding"/>
    <property type="evidence" value="ECO:0007669"/>
    <property type="project" value="InterPro"/>
</dbReference>
<dbReference type="InterPro" id="IPR014784">
    <property type="entry name" value="Cu2_ascorb_mOase-like_C"/>
</dbReference>
<dbReference type="Gene3D" id="2.60.120.230">
    <property type="match status" value="1"/>
</dbReference>
<gene>
    <name evidence="2" type="ORF">SAMN04488121_10315</name>
</gene>
<accession>A0A1G7QDV9</accession>
<dbReference type="Gene3D" id="2.60.120.310">
    <property type="entry name" value="Copper type II, ascorbate-dependent monooxygenase, N-terminal domain"/>
    <property type="match status" value="1"/>
</dbReference>
<dbReference type="GO" id="GO:0016715">
    <property type="term" value="F:oxidoreductase activity, acting on paired donors, with incorporation or reduction of molecular oxygen, reduced ascorbate as one donor, and incorporation of one atom of oxygen"/>
    <property type="evidence" value="ECO:0007669"/>
    <property type="project" value="InterPro"/>
</dbReference>
<reference evidence="2 3" key="1">
    <citation type="submission" date="2016-10" db="EMBL/GenBank/DDBJ databases">
        <authorList>
            <person name="de Groot N.N."/>
        </authorList>
    </citation>
    <scope>NUCLEOTIDE SEQUENCE [LARGE SCALE GENOMIC DNA]</scope>
    <source>
        <strain evidence="2 3">DSM 527</strain>
    </source>
</reference>
<organism evidence="2 3">
    <name type="scientific">Chitinophaga filiformis</name>
    <name type="common">Myxococcus filiformis</name>
    <name type="synonym">Flexibacter filiformis</name>
    <dbReference type="NCBI Taxonomy" id="104663"/>
    <lineage>
        <taxon>Bacteria</taxon>
        <taxon>Pseudomonadati</taxon>
        <taxon>Bacteroidota</taxon>
        <taxon>Chitinophagia</taxon>
        <taxon>Chitinophagales</taxon>
        <taxon>Chitinophagaceae</taxon>
        <taxon>Chitinophaga</taxon>
    </lineage>
</organism>
<evidence type="ECO:0000313" key="3">
    <source>
        <dbReference type="Proteomes" id="UP000199045"/>
    </source>
</evidence>
<keyword evidence="1" id="KW-1015">Disulfide bond</keyword>
<proteinExistence type="predicted"/>
<evidence type="ECO:0000256" key="1">
    <source>
        <dbReference type="ARBA" id="ARBA00023157"/>
    </source>
</evidence>
<dbReference type="InterPro" id="IPR036939">
    <property type="entry name" value="Cu2_ascorb_mOase_N_sf"/>
</dbReference>
<dbReference type="EMBL" id="FNBN01000003">
    <property type="protein sequence ID" value="SDF96668.1"/>
    <property type="molecule type" value="Genomic_DNA"/>
</dbReference>
<dbReference type="RefSeq" id="WP_089832225.1">
    <property type="nucleotide sequence ID" value="NZ_FNBN01000003.1"/>
</dbReference>
<sequence>MRYSIAVSVVFFFIFNISRVTAQRITWSEHIAPLIHRNCTPCHQNGDAAPFPLVTYEDVAKRAAFVKKVTQSRYMPPWKPDTHYSTFANERKLTDEEIAMLAEWADGGMPKGKKTAVKDEELVVAGTHTHHNRKPDLVLKMNKPFHVKGDNLERFIVYKIPFELPDSANVEAIQFTTTNHKIIHHANYEVDAVPDLDIYNTDDYINLTEDNRFKYDQYVPFRKHMIYYGGWIPGSFGESYPENIGWVMPKRGVILLTMHYAPVAKEEDNVSGVEIYFTKTPVKRQIRAISLGSGGVGEKEIDPFFYIPANAVKTFKVKVTTPEDQSLLYVWPHMHYIGKVFKAYGVTPEKDTIKLVRIPDWNFNWQEIYWFPTLKKIPKGTILTIEGTYDNTANNPNNPANPPQLVYSNGDMKSTDEMLTLVMVYLPYENGDESVILKKNERF</sequence>
<dbReference type="Proteomes" id="UP000199045">
    <property type="component" value="Unassembled WGS sequence"/>
</dbReference>
<evidence type="ECO:0000313" key="2">
    <source>
        <dbReference type="EMBL" id="SDF96668.1"/>
    </source>
</evidence>